<proteinExistence type="predicted"/>
<protein>
    <submittedName>
        <fullName evidence="1">24-sterol C-methyltransferase</fullName>
    </submittedName>
</protein>
<reference evidence="1" key="1">
    <citation type="journal article" date="2021" name="Proc. Natl. Acad. Sci. U.S.A.">
        <title>A Catalog of Tens of Thousands of Viruses from Human Metagenomes Reveals Hidden Associations with Chronic Diseases.</title>
        <authorList>
            <person name="Tisza M.J."/>
            <person name="Buck C.B."/>
        </authorList>
    </citation>
    <scope>NUCLEOTIDE SEQUENCE</scope>
    <source>
        <strain evidence="1">CtZ2t4</strain>
    </source>
</reference>
<organism evidence="1">
    <name type="scientific">Myoviridae sp. ctZ2t4</name>
    <dbReference type="NCBI Taxonomy" id="2827693"/>
    <lineage>
        <taxon>Viruses</taxon>
        <taxon>Duplodnaviria</taxon>
        <taxon>Heunggongvirae</taxon>
        <taxon>Uroviricota</taxon>
        <taxon>Caudoviricetes</taxon>
    </lineage>
</organism>
<accession>A0A8S5STA2</accession>
<dbReference type="EMBL" id="BK032664">
    <property type="protein sequence ID" value="DAF53794.1"/>
    <property type="molecule type" value="Genomic_DNA"/>
</dbReference>
<name>A0A8S5STA2_9CAUD</name>
<sequence>MGDWKCKKCGGKIRISLTRVMSSDYNIDKKGNPIGKCLSKLEGETIADNLYCSKCGAWYESEEFELEDIAEWMEK</sequence>
<evidence type="ECO:0000313" key="1">
    <source>
        <dbReference type="EMBL" id="DAF53794.1"/>
    </source>
</evidence>